<dbReference type="PROSITE" id="PS50894">
    <property type="entry name" value="HPT"/>
    <property type="match status" value="1"/>
</dbReference>
<dbReference type="GO" id="GO:0080038">
    <property type="term" value="P:positive regulation of cytokinin-activated signaling pathway"/>
    <property type="evidence" value="ECO:0007669"/>
    <property type="project" value="UniProtKB-ARBA"/>
</dbReference>
<dbReference type="InterPro" id="IPR036641">
    <property type="entry name" value="HPT_dom_sf"/>
</dbReference>
<dbReference type="GO" id="GO:0000160">
    <property type="term" value="P:phosphorelay signal transduction system"/>
    <property type="evidence" value="ECO:0007669"/>
    <property type="project" value="UniProtKB-UniRule"/>
</dbReference>
<dbReference type="InterPro" id="IPR045871">
    <property type="entry name" value="AHP1-5/YPD1"/>
</dbReference>
<dbReference type="GO" id="GO:0043424">
    <property type="term" value="F:protein histidine kinase binding"/>
    <property type="evidence" value="ECO:0007669"/>
    <property type="project" value="UniProtKB-UniRule"/>
</dbReference>
<dbReference type="AlphaFoldDB" id="A0AAQ3QBK4"/>
<keyword evidence="1" id="KW-0963">Cytoplasm</keyword>
<evidence type="ECO:0000256" key="6">
    <source>
        <dbReference type="PROSITE-ProRule" id="PRU00110"/>
    </source>
</evidence>
<evidence type="ECO:0000256" key="7">
    <source>
        <dbReference type="RuleBase" id="RU369004"/>
    </source>
</evidence>
<evidence type="ECO:0000259" key="8">
    <source>
        <dbReference type="PROSITE" id="PS50894"/>
    </source>
</evidence>
<keyword evidence="6" id="KW-0597">Phosphoprotein</keyword>
<dbReference type="Gene3D" id="1.20.120.160">
    <property type="entry name" value="HPT domain"/>
    <property type="match status" value="1"/>
</dbReference>
<reference evidence="9 10" key="1">
    <citation type="submission" date="2023-10" db="EMBL/GenBank/DDBJ databases">
        <title>Chromosome-scale genome assembly provides insights into flower coloration mechanisms of Canna indica.</title>
        <authorList>
            <person name="Li C."/>
        </authorList>
    </citation>
    <scope>NUCLEOTIDE SEQUENCE [LARGE SCALE GENOMIC DNA]</scope>
    <source>
        <tissue evidence="9">Flower</tissue>
    </source>
</reference>
<dbReference type="PANTHER" id="PTHR28242:SF30">
    <property type="entry name" value="HISTIDINE-CONTAINING PHOSPHOTRANSFER PROTEIN 2"/>
    <property type="match status" value="1"/>
</dbReference>
<comment type="subcellular location">
    <subcellularLocation>
        <location evidence="7">Cytoplasm</location>
        <location evidence="7">Cytosol</location>
    </subcellularLocation>
    <subcellularLocation>
        <location evidence="7">Nucleus</location>
    </subcellularLocation>
</comment>
<protein>
    <recommendedName>
        <fullName evidence="7">Histidine-containing phosphotransfer protein</fullName>
    </recommendedName>
</protein>
<sequence length="149" mass="17016">MSLTSLREQLKVLIDSMFTEGLLDQQFQQLQMLQDESSPGFVAEVIMLFCEDSERILAELAKLLDQPVVDFQKVDACVHQLKGSSASVGAQNVKLVCMQFRQCCEENNKEGCLNALDMVRRQYFHLNNKFGTMLQLEQSIQAYESKQQN</sequence>
<keyword evidence="3 7" id="KW-0902">Two-component regulatory system</keyword>
<keyword evidence="4" id="KW-0539">Nucleus</keyword>
<feature type="modified residue" description="Phosphohistidine" evidence="6">
    <location>
        <position position="79"/>
    </location>
</feature>
<dbReference type="FunFam" id="1.20.120.160:FF:000001">
    <property type="entry name" value="Histidine-containing phosphotransfer protein 1"/>
    <property type="match status" value="1"/>
</dbReference>
<evidence type="ECO:0000313" key="9">
    <source>
        <dbReference type="EMBL" id="WOL03481.1"/>
    </source>
</evidence>
<dbReference type="Pfam" id="PF01627">
    <property type="entry name" value="Hpt"/>
    <property type="match status" value="1"/>
</dbReference>
<comment type="domain">
    <text evidence="7">Histidine-containing phosphotransfer domain (HPt) contains an active histidine that mediates the phosphotransfer.</text>
</comment>
<dbReference type="GO" id="GO:0005634">
    <property type="term" value="C:nucleus"/>
    <property type="evidence" value="ECO:0007669"/>
    <property type="project" value="UniProtKB-SubCell"/>
</dbReference>
<keyword evidence="2 7" id="KW-0932">Cytokinin signaling pathway</keyword>
<dbReference type="GO" id="GO:0009927">
    <property type="term" value="F:histidine phosphotransfer kinase activity"/>
    <property type="evidence" value="ECO:0007669"/>
    <property type="project" value="UniProtKB-UniRule"/>
</dbReference>
<keyword evidence="10" id="KW-1185">Reference proteome</keyword>
<dbReference type="PANTHER" id="PTHR28242">
    <property type="entry name" value="PHOSPHORELAY INTERMEDIATE PROTEIN YPD1"/>
    <property type="match status" value="1"/>
</dbReference>
<feature type="domain" description="HPt" evidence="8">
    <location>
        <begin position="38"/>
        <end position="133"/>
    </location>
</feature>
<organism evidence="9 10">
    <name type="scientific">Canna indica</name>
    <name type="common">Indian-shot</name>
    <dbReference type="NCBI Taxonomy" id="4628"/>
    <lineage>
        <taxon>Eukaryota</taxon>
        <taxon>Viridiplantae</taxon>
        <taxon>Streptophyta</taxon>
        <taxon>Embryophyta</taxon>
        <taxon>Tracheophyta</taxon>
        <taxon>Spermatophyta</taxon>
        <taxon>Magnoliopsida</taxon>
        <taxon>Liliopsida</taxon>
        <taxon>Zingiberales</taxon>
        <taxon>Cannaceae</taxon>
        <taxon>Canna</taxon>
    </lineage>
</organism>
<evidence type="ECO:0000256" key="3">
    <source>
        <dbReference type="ARBA" id="ARBA00023012"/>
    </source>
</evidence>
<name>A0AAQ3QBK4_9LILI</name>
<proteinExistence type="predicted"/>
<dbReference type="EMBL" id="CP136893">
    <property type="protein sequence ID" value="WOL03481.1"/>
    <property type="molecule type" value="Genomic_DNA"/>
</dbReference>
<dbReference type="GO" id="GO:0005829">
    <property type="term" value="C:cytosol"/>
    <property type="evidence" value="ECO:0007669"/>
    <property type="project" value="UniProtKB-SubCell"/>
</dbReference>
<gene>
    <name evidence="9" type="ORF">Cni_G12201</name>
</gene>
<evidence type="ECO:0000256" key="1">
    <source>
        <dbReference type="ARBA" id="ARBA00022490"/>
    </source>
</evidence>
<dbReference type="CDD" id="cd00088">
    <property type="entry name" value="HPT"/>
    <property type="match status" value="1"/>
</dbReference>
<evidence type="ECO:0000313" key="10">
    <source>
        <dbReference type="Proteomes" id="UP001327560"/>
    </source>
</evidence>
<evidence type="ECO:0000256" key="5">
    <source>
        <dbReference type="ARBA" id="ARBA00057097"/>
    </source>
</evidence>
<dbReference type="GO" id="GO:0009736">
    <property type="term" value="P:cytokinin-activated signaling pathway"/>
    <property type="evidence" value="ECO:0007669"/>
    <property type="project" value="UniProtKB-KW"/>
</dbReference>
<evidence type="ECO:0000256" key="2">
    <source>
        <dbReference type="ARBA" id="ARBA00022864"/>
    </source>
</evidence>
<comment type="function">
    <text evidence="5">Functions as a two-component phosphorelay mediators between cytokinin sensor histidine kinases and response regulators (B-type ARRs). Plays an important role in propagating cytokinin signal transduction through the multistep His-to-Asp phosphorelay. Functions as a positive regulator of the cytokinin signaling pathway. May play a regulatory role in salt and drought tolerance during plant development.</text>
</comment>
<dbReference type="SUPFAM" id="SSF47226">
    <property type="entry name" value="Histidine-containing phosphotransfer domain, HPT domain"/>
    <property type="match status" value="1"/>
</dbReference>
<dbReference type="InterPro" id="IPR008207">
    <property type="entry name" value="Sig_transdc_His_kin_Hpt_dom"/>
</dbReference>
<evidence type="ECO:0000256" key="4">
    <source>
        <dbReference type="ARBA" id="ARBA00023242"/>
    </source>
</evidence>
<accession>A0AAQ3QBK4</accession>
<dbReference type="Proteomes" id="UP001327560">
    <property type="component" value="Chromosome 4"/>
</dbReference>